<protein>
    <submittedName>
        <fullName evidence="1">Thiol-disulfide oxidoreductase DCC family protein</fullName>
    </submittedName>
</protein>
<accession>A0A926QL80</accession>
<dbReference type="PANTHER" id="PTHR33639:SF2">
    <property type="entry name" value="DUF393 DOMAIN-CONTAINING PROTEIN"/>
    <property type="match status" value="1"/>
</dbReference>
<dbReference type="InterPro" id="IPR007263">
    <property type="entry name" value="DCC1-like"/>
</dbReference>
<dbReference type="Pfam" id="PF04134">
    <property type="entry name" value="DCC1-like"/>
    <property type="match status" value="1"/>
</dbReference>
<dbReference type="AlphaFoldDB" id="A0A926QL80"/>
<comment type="caution">
    <text evidence="1">The sequence shown here is derived from an EMBL/GenBank/DDBJ whole genome shotgun (WGS) entry which is preliminary data.</text>
</comment>
<reference evidence="1" key="1">
    <citation type="submission" date="2020-09" db="EMBL/GenBank/DDBJ databases">
        <title>Draft Genome Sequence of Paenibacillus sp. WST5.</title>
        <authorList>
            <person name="Bao Z."/>
        </authorList>
    </citation>
    <scope>NUCLEOTIDE SEQUENCE</scope>
    <source>
        <strain evidence="1">WST5</strain>
    </source>
</reference>
<sequence length="141" mass="16232">MDDRHPHQPDEGAIVLFDGVCNLCNGAVQFILHRDPQGVFRFASLQSEVGQKLLRQHLLPADVINTIVLIEHGRSYTQSTAALRIARRLRGAWKAAYAAILIPAPWRNAAYRFVARNRYRWFGQAEHCILPRPEFKQRFLE</sequence>
<name>A0A926QL80_9BACL</name>
<dbReference type="RefSeq" id="WP_188177161.1">
    <property type="nucleotide sequence ID" value="NZ_JACVVD010000010.1"/>
</dbReference>
<dbReference type="GO" id="GO:0015035">
    <property type="term" value="F:protein-disulfide reductase activity"/>
    <property type="evidence" value="ECO:0007669"/>
    <property type="project" value="InterPro"/>
</dbReference>
<dbReference type="Proteomes" id="UP000650466">
    <property type="component" value="Unassembled WGS sequence"/>
</dbReference>
<evidence type="ECO:0000313" key="1">
    <source>
        <dbReference type="EMBL" id="MBD0383320.1"/>
    </source>
</evidence>
<dbReference type="PANTHER" id="PTHR33639">
    <property type="entry name" value="THIOL-DISULFIDE OXIDOREDUCTASE DCC"/>
    <property type="match status" value="1"/>
</dbReference>
<evidence type="ECO:0000313" key="2">
    <source>
        <dbReference type="Proteomes" id="UP000650466"/>
    </source>
</evidence>
<gene>
    <name evidence="1" type="ORF">ICC18_24780</name>
</gene>
<dbReference type="EMBL" id="JACVVD010000010">
    <property type="protein sequence ID" value="MBD0383320.1"/>
    <property type="molecule type" value="Genomic_DNA"/>
</dbReference>
<organism evidence="1 2">
    <name type="scientific">Paenibacillus sedimenti</name>
    <dbReference type="NCBI Taxonomy" id="2770274"/>
    <lineage>
        <taxon>Bacteria</taxon>
        <taxon>Bacillati</taxon>
        <taxon>Bacillota</taxon>
        <taxon>Bacilli</taxon>
        <taxon>Bacillales</taxon>
        <taxon>Paenibacillaceae</taxon>
        <taxon>Paenibacillus</taxon>
    </lineage>
</organism>
<proteinExistence type="predicted"/>
<dbReference type="InterPro" id="IPR052927">
    <property type="entry name" value="DCC_oxidoreductase"/>
</dbReference>
<keyword evidence="2" id="KW-1185">Reference proteome</keyword>